<evidence type="ECO:0000256" key="1">
    <source>
        <dbReference type="SAM" id="SignalP"/>
    </source>
</evidence>
<comment type="caution">
    <text evidence="2">The sequence shown here is derived from an EMBL/GenBank/DDBJ whole genome shotgun (WGS) entry which is preliminary data.</text>
</comment>
<evidence type="ECO:0000313" key="3">
    <source>
        <dbReference type="Proteomes" id="UP001054889"/>
    </source>
</evidence>
<reference evidence="2" key="1">
    <citation type="journal article" date="2018" name="DNA Res.">
        <title>Multiple hybrid de novo genome assembly of finger millet, an orphan allotetraploid crop.</title>
        <authorList>
            <person name="Hatakeyama M."/>
            <person name="Aluri S."/>
            <person name="Balachadran M.T."/>
            <person name="Sivarajan S.R."/>
            <person name="Patrignani A."/>
            <person name="Gruter S."/>
            <person name="Poveda L."/>
            <person name="Shimizu-Inatsugi R."/>
            <person name="Baeten J."/>
            <person name="Francoijs K.J."/>
            <person name="Nataraja K.N."/>
            <person name="Reddy Y.A.N."/>
            <person name="Phadnis S."/>
            <person name="Ravikumar R.L."/>
            <person name="Schlapbach R."/>
            <person name="Sreeman S.M."/>
            <person name="Shimizu K.K."/>
        </authorList>
    </citation>
    <scope>NUCLEOTIDE SEQUENCE</scope>
</reference>
<accession>A0AAV5DYJ8</accession>
<name>A0AAV5DYJ8_ELECO</name>
<dbReference type="EMBL" id="BQKI01000072">
    <property type="protein sequence ID" value="GJN16124.1"/>
    <property type="molecule type" value="Genomic_DNA"/>
</dbReference>
<keyword evidence="3" id="KW-1185">Reference proteome</keyword>
<reference evidence="2" key="2">
    <citation type="submission" date="2021-12" db="EMBL/GenBank/DDBJ databases">
        <title>Resequencing data analysis of finger millet.</title>
        <authorList>
            <person name="Hatakeyama M."/>
            <person name="Aluri S."/>
            <person name="Balachadran M.T."/>
            <person name="Sivarajan S.R."/>
            <person name="Poveda L."/>
            <person name="Shimizu-Inatsugi R."/>
            <person name="Schlapbach R."/>
            <person name="Sreeman S.M."/>
            <person name="Shimizu K.K."/>
        </authorList>
    </citation>
    <scope>NUCLEOTIDE SEQUENCE</scope>
</reference>
<evidence type="ECO:0000313" key="2">
    <source>
        <dbReference type="EMBL" id="GJN16124.1"/>
    </source>
</evidence>
<protein>
    <submittedName>
        <fullName evidence="2">Uncharacterized protein</fullName>
    </submittedName>
</protein>
<gene>
    <name evidence="2" type="primary">gb03081</name>
    <name evidence="2" type="ORF">PR202_gb03081</name>
</gene>
<dbReference type="Proteomes" id="UP001054889">
    <property type="component" value="Unassembled WGS sequence"/>
</dbReference>
<keyword evidence="1" id="KW-0732">Signal</keyword>
<dbReference type="InterPro" id="IPR038821">
    <property type="entry name" value="CLE45-like"/>
</dbReference>
<dbReference type="AlphaFoldDB" id="A0AAV5DYJ8"/>
<proteinExistence type="predicted"/>
<feature type="chain" id="PRO_5043697189" evidence="1">
    <location>
        <begin position="25"/>
        <end position="103"/>
    </location>
</feature>
<dbReference type="PANTHER" id="PTHR36726:SF4">
    <property type="entry name" value="CLAVATA3_ESR (CLE)-RELATED PROTEIN 45"/>
    <property type="match status" value="1"/>
</dbReference>
<feature type="signal peptide" evidence="1">
    <location>
        <begin position="1"/>
        <end position="24"/>
    </location>
</feature>
<dbReference type="PANTHER" id="PTHR36726">
    <property type="entry name" value="CLAVATA3/ESR (CLE)-RELATED PROTEIN 45"/>
    <property type="match status" value="1"/>
</dbReference>
<organism evidence="2 3">
    <name type="scientific">Eleusine coracana subsp. coracana</name>
    <dbReference type="NCBI Taxonomy" id="191504"/>
    <lineage>
        <taxon>Eukaryota</taxon>
        <taxon>Viridiplantae</taxon>
        <taxon>Streptophyta</taxon>
        <taxon>Embryophyta</taxon>
        <taxon>Tracheophyta</taxon>
        <taxon>Spermatophyta</taxon>
        <taxon>Magnoliopsida</taxon>
        <taxon>Liliopsida</taxon>
        <taxon>Poales</taxon>
        <taxon>Poaceae</taxon>
        <taxon>PACMAD clade</taxon>
        <taxon>Chloridoideae</taxon>
        <taxon>Cynodonteae</taxon>
        <taxon>Eleusininae</taxon>
        <taxon>Eleusine</taxon>
    </lineage>
</organism>
<sequence length="103" mass="11583">MAMLGKKFATVLVLLCLWALLVHQQKACGFTSVPLLLGIQEKKPRMLAEMNVASLHKRDYRAMAPSSVDPNRMSDRRVRRGSDPILYITGADAKQIEGVRFVR</sequence>